<dbReference type="EMBL" id="VSRR010000395">
    <property type="protein sequence ID" value="MPC15002.1"/>
    <property type="molecule type" value="Genomic_DNA"/>
</dbReference>
<keyword evidence="3" id="KW-1185">Reference proteome</keyword>
<gene>
    <name evidence="2" type="ORF">E2C01_007784</name>
</gene>
<protein>
    <submittedName>
        <fullName evidence="2">Uncharacterized protein</fullName>
    </submittedName>
</protein>
<name>A0A5B7CZ31_PORTR</name>
<dbReference type="AlphaFoldDB" id="A0A5B7CZ31"/>
<reference evidence="2 3" key="1">
    <citation type="submission" date="2019-05" db="EMBL/GenBank/DDBJ databases">
        <title>Another draft genome of Portunus trituberculatus and its Hox gene families provides insights of decapod evolution.</title>
        <authorList>
            <person name="Jeong J.-H."/>
            <person name="Song I."/>
            <person name="Kim S."/>
            <person name="Choi T."/>
            <person name="Kim D."/>
            <person name="Ryu S."/>
            <person name="Kim W."/>
        </authorList>
    </citation>
    <scope>NUCLEOTIDE SEQUENCE [LARGE SCALE GENOMIC DNA]</scope>
    <source>
        <tissue evidence="2">Muscle</tissue>
    </source>
</reference>
<dbReference type="OrthoDB" id="6237065at2759"/>
<feature type="compositionally biased region" description="Polar residues" evidence="1">
    <location>
        <begin position="14"/>
        <end position="36"/>
    </location>
</feature>
<proteinExistence type="predicted"/>
<comment type="caution">
    <text evidence="2">The sequence shown here is derived from an EMBL/GenBank/DDBJ whole genome shotgun (WGS) entry which is preliminary data.</text>
</comment>
<evidence type="ECO:0000256" key="1">
    <source>
        <dbReference type="SAM" id="MobiDB-lite"/>
    </source>
</evidence>
<sequence>MGQCTSGELPPHTSDGTDLNATLQVPENGTDVSPQESPIKRATGHKFSRRSSWSNKFKKNKSKDLSATFNLYDYDYKVR</sequence>
<evidence type="ECO:0000313" key="2">
    <source>
        <dbReference type="EMBL" id="MPC15002.1"/>
    </source>
</evidence>
<accession>A0A5B7CZ31</accession>
<evidence type="ECO:0000313" key="3">
    <source>
        <dbReference type="Proteomes" id="UP000324222"/>
    </source>
</evidence>
<dbReference type="Proteomes" id="UP000324222">
    <property type="component" value="Unassembled WGS sequence"/>
</dbReference>
<organism evidence="2 3">
    <name type="scientific">Portunus trituberculatus</name>
    <name type="common">Swimming crab</name>
    <name type="synonym">Neptunus trituberculatus</name>
    <dbReference type="NCBI Taxonomy" id="210409"/>
    <lineage>
        <taxon>Eukaryota</taxon>
        <taxon>Metazoa</taxon>
        <taxon>Ecdysozoa</taxon>
        <taxon>Arthropoda</taxon>
        <taxon>Crustacea</taxon>
        <taxon>Multicrustacea</taxon>
        <taxon>Malacostraca</taxon>
        <taxon>Eumalacostraca</taxon>
        <taxon>Eucarida</taxon>
        <taxon>Decapoda</taxon>
        <taxon>Pleocyemata</taxon>
        <taxon>Brachyura</taxon>
        <taxon>Eubrachyura</taxon>
        <taxon>Portunoidea</taxon>
        <taxon>Portunidae</taxon>
        <taxon>Portuninae</taxon>
        <taxon>Portunus</taxon>
    </lineage>
</organism>
<feature type="region of interest" description="Disordered" evidence="1">
    <location>
        <begin position="1"/>
        <end position="54"/>
    </location>
</feature>